<dbReference type="InterPro" id="IPR036770">
    <property type="entry name" value="Ankyrin_rpt-contain_sf"/>
</dbReference>
<keyword evidence="2 3" id="KW-0040">ANK repeat</keyword>
<name>A0A2P1P9C3_9RICK</name>
<gene>
    <name evidence="5" type="ORF">phytr_9290</name>
</gene>
<dbReference type="SUPFAM" id="SSF48403">
    <property type="entry name" value="Ankyrin repeat"/>
    <property type="match status" value="1"/>
</dbReference>
<evidence type="ECO:0000313" key="6">
    <source>
        <dbReference type="Proteomes" id="UP000241762"/>
    </source>
</evidence>
<evidence type="ECO:0000256" key="2">
    <source>
        <dbReference type="ARBA" id="ARBA00023043"/>
    </source>
</evidence>
<dbReference type="InterPro" id="IPR002110">
    <property type="entry name" value="Ankyrin_rpt"/>
</dbReference>
<dbReference type="Proteomes" id="UP000241762">
    <property type="component" value="Chromosome"/>
</dbReference>
<sequence length="323" mass="36555">MISSIDQFLNYEEKLNQYAEEEFNQQLDDTFVYVESKSKLHQLFRELQSKKQEHTESIEKEILELKAAGKDIDSNTSISLLHFVIAELLDNKLLKYLTLNNHEELGHVLAQAICYDNIEVVKWLLDNGVSPNAKDEDGYTMIQLAFWKGNSLEIVELLIDKGADINAPNVDGYTPLDGAALTHNIPIIELMIEYGAAITQHSISHVIYSNVQNETIKSQALLLMLGSSQGIKVDLSSDLIYQFFMNNHNIKSLFAIDGYESQKVIAKENIFKSLQDYAQDWDDQKALDMAQFVSTQEIETLDTDQNSNAKLTGDFDYDPATTA</sequence>
<feature type="coiled-coil region" evidence="4">
    <location>
        <begin position="33"/>
        <end position="64"/>
    </location>
</feature>
<organism evidence="5 6">
    <name type="scientific">Candidatus Phycorickettsia trachydisci</name>
    <dbReference type="NCBI Taxonomy" id="2115978"/>
    <lineage>
        <taxon>Bacteria</taxon>
        <taxon>Pseudomonadati</taxon>
        <taxon>Pseudomonadota</taxon>
        <taxon>Alphaproteobacteria</taxon>
        <taxon>Rickettsiales</taxon>
        <taxon>Rickettsiaceae</taxon>
        <taxon>Candidatus Phycorickettsia</taxon>
    </lineage>
</organism>
<evidence type="ECO:0000256" key="3">
    <source>
        <dbReference type="PROSITE-ProRule" id="PRU00023"/>
    </source>
</evidence>
<keyword evidence="4" id="KW-0175">Coiled coil</keyword>
<dbReference type="OrthoDB" id="7164012at2"/>
<dbReference type="PROSITE" id="PS50297">
    <property type="entry name" value="ANK_REP_REGION"/>
    <property type="match status" value="2"/>
</dbReference>
<dbReference type="PANTHER" id="PTHR24198:SF165">
    <property type="entry name" value="ANKYRIN REPEAT-CONTAINING PROTEIN-RELATED"/>
    <property type="match status" value="1"/>
</dbReference>
<dbReference type="RefSeq" id="WP_106874699.1">
    <property type="nucleotide sequence ID" value="NZ_CP027845.1"/>
</dbReference>
<dbReference type="EMBL" id="CP027845">
    <property type="protein sequence ID" value="AVP87857.1"/>
    <property type="molecule type" value="Genomic_DNA"/>
</dbReference>
<dbReference type="Gene3D" id="1.25.40.20">
    <property type="entry name" value="Ankyrin repeat-containing domain"/>
    <property type="match status" value="1"/>
</dbReference>
<protein>
    <submittedName>
        <fullName evidence="5">Uncharacterized protein</fullName>
    </submittedName>
</protein>
<evidence type="ECO:0000256" key="1">
    <source>
        <dbReference type="ARBA" id="ARBA00022737"/>
    </source>
</evidence>
<feature type="repeat" description="ANK" evidence="3">
    <location>
        <begin position="171"/>
        <end position="203"/>
    </location>
</feature>
<dbReference type="PROSITE" id="PS50088">
    <property type="entry name" value="ANK_REPEAT"/>
    <property type="match status" value="2"/>
</dbReference>
<keyword evidence="6" id="KW-1185">Reference proteome</keyword>
<accession>A0A2P1P9C3</accession>
<dbReference type="Pfam" id="PF12796">
    <property type="entry name" value="Ank_2"/>
    <property type="match status" value="1"/>
</dbReference>
<reference evidence="5 6" key="1">
    <citation type="submission" date="2018-03" db="EMBL/GenBank/DDBJ databases">
        <title>A gene transfer event suggests a long-term partnership between eustigmatophyte algae and a novel lineage of endosymbiotic bacteria.</title>
        <authorList>
            <person name="Yurchenko T."/>
            <person name="Sevcikova T."/>
            <person name="Pribyl P."/>
            <person name="El Karkouri K."/>
            <person name="Klimes V."/>
            <person name="Amaral R."/>
            <person name="Zbrankova V."/>
            <person name="Kim E."/>
            <person name="Raoult D."/>
            <person name="Santos L.M.A."/>
            <person name="Elias M."/>
        </authorList>
    </citation>
    <scope>NUCLEOTIDE SEQUENCE [LARGE SCALE GENOMIC DNA]</scope>
    <source>
        <strain evidence="5">CCALA 838</strain>
    </source>
</reference>
<proteinExistence type="predicted"/>
<dbReference type="SMART" id="SM00248">
    <property type="entry name" value="ANK"/>
    <property type="match status" value="3"/>
</dbReference>
<dbReference type="PANTHER" id="PTHR24198">
    <property type="entry name" value="ANKYRIN REPEAT AND PROTEIN KINASE DOMAIN-CONTAINING PROTEIN"/>
    <property type="match status" value="1"/>
</dbReference>
<evidence type="ECO:0000313" key="5">
    <source>
        <dbReference type="EMBL" id="AVP87857.1"/>
    </source>
</evidence>
<dbReference type="AlphaFoldDB" id="A0A2P1P9C3"/>
<dbReference type="KEGG" id="ptc:phytr_9290"/>
<evidence type="ECO:0000256" key="4">
    <source>
        <dbReference type="SAM" id="Coils"/>
    </source>
</evidence>
<feature type="repeat" description="ANK" evidence="3">
    <location>
        <begin position="137"/>
        <end position="170"/>
    </location>
</feature>
<keyword evidence="1" id="KW-0677">Repeat</keyword>